<dbReference type="InterPro" id="IPR029058">
    <property type="entry name" value="AB_hydrolase_fold"/>
</dbReference>
<proteinExistence type="predicted"/>
<evidence type="ECO:0000313" key="4">
    <source>
        <dbReference type="EMBL" id="MTI29155.1"/>
    </source>
</evidence>
<dbReference type="Pfam" id="PF00326">
    <property type="entry name" value="Peptidase_S9"/>
    <property type="match status" value="1"/>
</dbReference>
<dbReference type="InterPro" id="IPR002469">
    <property type="entry name" value="Peptidase_S9B_N"/>
</dbReference>
<dbReference type="Proteomes" id="UP000798808">
    <property type="component" value="Unassembled WGS sequence"/>
</dbReference>
<comment type="caution">
    <text evidence="4">The sequence shown here is derived from an EMBL/GenBank/DDBJ whole genome shotgun (WGS) entry which is preliminary data.</text>
</comment>
<dbReference type="InterPro" id="IPR001375">
    <property type="entry name" value="Peptidase_S9_cat"/>
</dbReference>
<dbReference type="Gene3D" id="3.40.50.1820">
    <property type="entry name" value="alpha/beta hydrolase"/>
    <property type="match status" value="1"/>
</dbReference>
<keyword evidence="5" id="KW-1185">Reference proteome</keyword>
<name>A0ABW9RZ92_9BACT</name>
<accession>A0ABW9RZ92</accession>
<feature type="chain" id="PRO_5045302433" evidence="1">
    <location>
        <begin position="24"/>
        <end position="737"/>
    </location>
</feature>
<evidence type="ECO:0000256" key="1">
    <source>
        <dbReference type="SAM" id="SignalP"/>
    </source>
</evidence>
<feature type="domain" description="Peptidase S9 prolyl oligopeptidase catalytic" evidence="2">
    <location>
        <begin position="541"/>
        <end position="737"/>
    </location>
</feature>
<dbReference type="Gene3D" id="2.140.10.30">
    <property type="entry name" value="Dipeptidylpeptidase IV, N-terminal domain"/>
    <property type="match status" value="1"/>
</dbReference>
<evidence type="ECO:0000259" key="2">
    <source>
        <dbReference type="Pfam" id="PF00326"/>
    </source>
</evidence>
<dbReference type="SUPFAM" id="SSF53474">
    <property type="entry name" value="alpha/beta-Hydrolases"/>
    <property type="match status" value="1"/>
</dbReference>
<dbReference type="InterPro" id="IPR050278">
    <property type="entry name" value="Serine_Prot_S9B/DPPIV"/>
</dbReference>
<organism evidence="4 5">
    <name type="scientific">Fulvivirga kasyanovii</name>
    <dbReference type="NCBI Taxonomy" id="396812"/>
    <lineage>
        <taxon>Bacteria</taxon>
        <taxon>Pseudomonadati</taxon>
        <taxon>Bacteroidota</taxon>
        <taxon>Cytophagia</taxon>
        <taxon>Cytophagales</taxon>
        <taxon>Fulvivirgaceae</taxon>
        <taxon>Fulvivirga</taxon>
    </lineage>
</organism>
<dbReference type="Pfam" id="PF00930">
    <property type="entry name" value="DPPIV_N"/>
    <property type="match status" value="1"/>
</dbReference>
<feature type="domain" description="Dipeptidylpeptidase IV N-terminal" evidence="3">
    <location>
        <begin position="108"/>
        <end position="452"/>
    </location>
</feature>
<gene>
    <name evidence="4" type="ORF">E1163_29610</name>
</gene>
<evidence type="ECO:0000313" key="5">
    <source>
        <dbReference type="Proteomes" id="UP000798808"/>
    </source>
</evidence>
<protein>
    <submittedName>
        <fullName evidence="4">S9 family peptidase</fullName>
    </submittedName>
</protein>
<keyword evidence="1" id="KW-0732">Signal</keyword>
<dbReference type="PANTHER" id="PTHR11731:SF193">
    <property type="entry name" value="DIPEPTIDYL PEPTIDASE 9"/>
    <property type="match status" value="1"/>
</dbReference>
<feature type="signal peptide" evidence="1">
    <location>
        <begin position="1"/>
        <end position="23"/>
    </location>
</feature>
<dbReference type="PANTHER" id="PTHR11731">
    <property type="entry name" value="PROTEASE FAMILY S9B,C DIPEPTIDYL-PEPTIDASE IV-RELATED"/>
    <property type="match status" value="1"/>
</dbReference>
<evidence type="ECO:0000259" key="3">
    <source>
        <dbReference type="Pfam" id="PF00930"/>
    </source>
</evidence>
<reference evidence="4 5" key="1">
    <citation type="submission" date="2019-02" db="EMBL/GenBank/DDBJ databases">
        <authorList>
            <person name="Goldberg S.R."/>
            <person name="Haltli B.A."/>
            <person name="Correa H."/>
            <person name="Russell K.G."/>
        </authorList>
    </citation>
    <scope>NUCLEOTIDE SEQUENCE [LARGE SCALE GENOMIC DNA]</scope>
    <source>
        <strain evidence="4 5">JCM 16186</strain>
    </source>
</reference>
<dbReference type="EMBL" id="SMLW01000679">
    <property type="protein sequence ID" value="MTI29155.1"/>
    <property type="molecule type" value="Genomic_DNA"/>
</dbReference>
<dbReference type="SUPFAM" id="SSF82171">
    <property type="entry name" value="DPP6 N-terminal domain-like"/>
    <property type="match status" value="1"/>
</dbReference>
<sequence>MIKHKLYVVLAILMCFGYGFSPAQEKEEYKDLKEALFSGSKLSGGSGPQSVNWIDGGDRFSYISSDSETPEIRSYNPKSQSDELIFKAEGVNFPGQDKAFEYTSFQWSKDSKYILFQTNFRPVWRRSGISDFYFYSVKDKSLKLVAKDAQTAEISPDGTKVGYERGGNLYVFDFATQKETQLTFDAEDYFYNGRFGWAYEEEFGLAQAWIWSPDSKYIAFWQSDEREVPIFQMTDYSGQHAEYVDVPYPKVGDTNPSVRIGVINVAKKSNQWMDVKLEGGYIPRLYWTSSPGQLAIVHLNRKQNHLKLFFNNADTGVGKLIMEEKSETWIDVFDFFAGIMHLFFFPEDKDEFLWISDRDGWSHIYRYDYNGKVLNQVTKGEWEVTRVEAVDSKDGVIYYTSTEASPLERHLYAVDFEGKNKKKLTTAQGRHHLNVAPNGKYYIDSYSNTDMPKQVELLSTKGKMLKKFENNDEVKQFTSNNFYAPKELISFTTSDGQQLDGYVIKPKGFDPAKKYPLVLNIYGGPGAQSVYDEYATNGWEQYLAQEGYVIASVNNRGSGGYGSAFEKVVYRNLGETESKDFVETVKYLASQPWVDGDRMAIRGHSYGGYMSSYTMLNHPDVFKVSLVGAPVTDWRLYDSIYAERYMDLLNDNAAGYKKSASTAAAGNLKGKMFIAHSAMDENVHMQNTMQLVKALIDNGKDADLRIYPPGAHGVAYDGVSYVLLYSQYVDYLNEHLK</sequence>